<organism evidence="1 2">
    <name type="scientific">Candidatus Adlerbacteria bacterium GW2011_GWC1_50_9</name>
    <dbReference type="NCBI Taxonomy" id="1618608"/>
    <lineage>
        <taxon>Bacteria</taxon>
        <taxon>Candidatus Adleribacteriota</taxon>
    </lineage>
</organism>
<sequence length="199" mass="21900">MVLGLRSVIFPVYSKEYVLSFGGDMRIRITAILCGFLLVLGACAPRLIPRADTKAPEGFKVCSESPFQTAKRFIQGVMDMSILALRALVPDGVSILAIFGGGDKEKGKKISEELYHHPAKLKGKEVGSIFEVKSADPDGSGTYRILIERYSEITGKNENGTEVTTEELQQRQFLASFDPKGNCLTNVRAIDSEWLPKNQ</sequence>
<proteinExistence type="predicted"/>
<name>A0A0G1WRJ8_9BACT</name>
<accession>A0A0G1WRJ8</accession>
<dbReference type="AlphaFoldDB" id="A0A0G1WRJ8"/>
<gene>
    <name evidence="1" type="ORF">UY61_C0013G0014</name>
</gene>
<comment type="caution">
    <text evidence="1">The sequence shown here is derived from an EMBL/GenBank/DDBJ whole genome shotgun (WGS) entry which is preliminary data.</text>
</comment>
<reference evidence="1 2" key="1">
    <citation type="journal article" date="2015" name="Nature">
        <title>rRNA introns, odd ribosomes, and small enigmatic genomes across a large radiation of phyla.</title>
        <authorList>
            <person name="Brown C.T."/>
            <person name="Hug L.A."/>
            <person name="Thomas B.C."/>
            <person name="Sharon I."/>
            <person name="Castelle C.J."/>
            <person name="Singh A."/>
            <person name="Wilkins M.J."/>
            <person name="Williams K.H."/>
            <person name="Banfield J.F."/>
        </authorList>
    </citation>
    <scope>NUCLEOTIDE SEQUENCE [LARGE SCALE GENOMIC DNA]</scope>
</reference>
<evidence type="ECO:0000313" key="2">
    <source>
        <dbReference type="Proteomes" id="UP000034201"/>
    </source>
</evidence>
<dbReference type="Proteomes" id="UP000034201">
    <property type="component" value="Unassembled WGS sequence"/>
</dbReference>
<protein>
    <submittedName>
        <fullName evidence="1">Uncharacterized protein</fullName>
    </submittedName>
</protein>
<dbReference type="EMBL" id="LCQQ01000013">
    <property type="protein sequence ID" value="KKW21165.1"/>
    <property type="molecule type" value="Genomic_DNA"/>
</dbReference>
<evidence type="ECO:0000313" key="1">
    <source>
        <dbReference type="EMBL" id="KKW21165.1"/>
    </source>
</evidence>